<proteinExistence type="inferred from homology"/>
<feature type="transmembrane region" description="Helical" evidence="7">
    <location>
        <begin position="72"/>
        <end position="94"/>
    </location>
</feature>
<evidence type="ECO:0000313" key="9">
    <source>
        <dbReference type="EMBL" id="MBP1994520.1"/>
    </source>
</evidence>
<dbReference type="InterPro" id="IPR035906">
    <property type="entry name" value="MetI-like_sf"/>
</dbReference>
<feature type="transmembrane region" description="Helical" evidence="7">
    <location>
        <begin position="263"/>
        <end position="283"/>
    </location>
</feature>
<dbReference type="EMBL" id="JAGGLB010000026">
    <property type="protein sequence ID" value="MBP1994520.1"/>
    <property type="molecule type" value="Genomic_DNA"/>
</dbReference>
<keyword evidence="10" id="KW-1185">Reference proteome</keyword>
<evidence type="ECO:0000256" key="7">
    <source>
        <dbReference type="RuleBase" id="RU363032"/>
    </source>
</evidence>
<feature type="domain" description="ABC transmembrane type-1" evidence="8">
    <location>
        <begin position="68"/>
        <end position="279"/>
    </location>
</feature>
<gene>
    <name evidence="9" type="ORF">J2Z66_006159</name>
</gene>
<dbReference type="SUPFAM" id="SSF161098">
    <property type="entry name" value="MetI-like"/>
    <property type="match status" value="1"/>
</dbReference>
<dbReference type="Pfam" id="PF00528">
    <property type="entry name" value="BPD_transp_1"/>
    <property type="match status" value="1"/>
</dbReference>
<evidence type="ECO:0000313" key="10">
    <source>
        <dbReference type="Proteomes" id="UP001519287"/>
    </source>
</evidence>
<feature type="transmembrane region" description="Helical" evidence="7">
    <location>
        <begin position="207"/>
        <end position="233"/>
    </location>
</feature>
<name>A0ABS4J3V0_9BACL</name>
<dbReference type="InterPro" id="IPR051393">
    <property type="entry name" value="ABC_transporter_permease"/>
</dbReference>
<comment type="subcellular location">
    <subcellularLocation>
        <location evidence="1 7">Cell membrane</location>
        <topology evidence="1 7">Multi-pass membrane protein</topology>
    </subcellularLocation>
</comment>
<reference evidence="9 10" key="1">
    <citation type="submission" date="2021-03" db="EMBL/GenBank/DDBJ databases">
        <title>Genomic Encyclopedia of Type Strains, Phase IV (KMG-IV): sequencing the most valuable type-strain genomes for metagenomic binning, comparative biology and taxonomic classification.</title>
        <authorList>
            <person name="Goeker M."/>
        </authorList>
    </citation>
    <scope>NUCLEOTIDE SEQUENCE [LARGE SCALE GENOMIC DNA]</scope>
    <source>
        <strain evidence="9 10">DSM 26048</strain>
    </source>
</reference>
<keyword evidence="5 7" id="KW-1133">Transmembrane helix</keyword>
<feature type="transmembrane region" description="Helical" evidence="7">
    <location>
        <begin position="163"/>
        <end position="186"/>
    </location>
</feature>
<keyword evidence="2 7" id="KW-0813">Transport</keyword>
<feature type="transmembrane region" description="Helical" evidence="7">
    <location>
        <begin position="106"/>
        <end position="126"/>
    </location>
</feature>
<evidence type="ECO:0000256" key="3">
    <source>
        <dbReference type="ARBA" id="ARBA00022475"/>
    </source>
</evidence>
<evidence type="ECO:0000256" key="5">
    <source>
        <dbReference type="ARBA" id="ARBA00022989"/>
    </source>
</evidence>
<dbReference type="Gene3D" id="1.10.3720.10">
    <property type="entry name" value="MetI-like"/>
    <property type="match status" value="1"/>
</dbReference>
<keyword evidence="3" id="KW-1003">Cell membrane</keyword>
<dbReference type="PROSITE" id="PS50928">
    <property type="entry name" value="ABC_TM1"/>
    <property type="match status" value="1"/>
</dbReference>
<accession>A0ABS4J3V0</accession>
<evidence type="ECO:0000256" key="2">
    <source>
        <dbReference type="ARBA" id="ARBA00022448"/>
    </source>
</evidence>
<dbReference type="PANTHER" id="PTHR30193">
    <property type="entry name" value="ABC TRANSPORTER PERMEASE PROTEIN"/>
    <property type="match status" value="1"/>
</dbReference>
<sequence length="290" mass="32516">MKKILNLYSYSLTYPALLIYFVFFVVPVGAGLAMAFTDWNLQNLLQPKFNGLDNFKIIVDDARFIKSLWNTLVFAFFTTVFKVMFGLLLALALVQKLKLRSLYRSIFFFPAMLSVVVIGVIFTSVFQMGGLFDQLLNVFGIQAEINWLGQGSTAMLVIILTEIWQWSGVIMIIFIAGLMGIPTDYYEAARIDGASWWGRFKHITFPLLAPAFTISVTISLVGGLKVFAIVYVLTNGGPGFSTQVLSTYIFQAFTNGLLGRSSAMGLVLTVLVTSFTLVLNYFLRRREIEM</sequence>
<dbReference type="InterPro" id="IPR000515">
    <property type="entry name" value="MetI-like"/>
</dbReference>
<evidence type="ECO:0000256" key="4">
    <source>
        <dbReference type="ARBA" id="ARBA00022692"/>
    </source>
</evidence>
<dbReference type="RefSeq" id="WP_209976365.1">
    <property type="nucleotide sequence ID" value="NZ_JAGGLB010000026.1"/>
</dbReference>
<keyword evidence="4 7" id="KW-0812">Transmembrane</keyword>
<dbReference type="CDD" id="cd06261">
    <property type="entry name" value="TM_PBP2"/>
    <property type="match status" value="1"/>
</dbReference>
<keyword evidence="6 7" id="KW-0472">Membrane</keyword>
<feature type="transmembrane region" description="Helical" evidence="7">
    <location>
        <begin position="12"/>
        <end position="36"/>
    </location>
</feature>
<evidence type="ECO:0000256" key="6">
    <source>
        <dbReference type="ARBA" id="ARBA00023136"/>
    </source>
</evidence>
<comment type="similarity">
    <text evidence="7">Belongs to the binding-protein-dependent transport system permease family.</text>
</comment>
<evidence type="ECO:0000259" key="8">
    <source>
        <dbReference type="PROSITE" id="PS50928"/>
    </source>
</evidence>
<comment type="caution">
    <text evidence="9">The sequence shown here is derived from an EMBL/GenBank/DDBJ whole genome shotgun (WGS) entry which is preliminary data.</text>
</comment>
<dbReference type="Proteomes" id="UP001519287">
    <property type="component" value="Unassembled WGS sequence"/>
</dbReference>
<dbReference type="PANTHER" id="PTHR30193:SF37">
    <property type="entry name" value="INNER MEMBRANE ABC TRANSPORTER PERMEASE PROTEIN YCJO"/>
    <property type="match status" value="1"/>
</dbReference>
<protein>
    <submittedName>
        <fullName evidence="9">Raffinose/stachyose/melibiose transport system permease protein</fullName>
    </submittedName>
</protein>
<organism evidence="9 10">
    <name type="scientific">Paenibacillus eucommiae</name>
    <dbReference type="NCBI Taxonomy" id="1355755"/>
    <lineage>
        <taxon>Bacteria</taxon>
        <taxon>Bacillati</taxon>
        <taxon>Bacillota</taxon>
        <taxon>Bacilli</taxon>
        <taxon>Bacillales</taxon>
        <taxon>Paenibacillaceae</taxon>
        <taxon>Paenibacillus</taxon>
    </lineage>
</organism>
<evidence type="ECO:0000256" key="1">
    <source>
        <dbReference type="ARBA" id="ARBA00004651"/>
    </source>
</evidence>